<organism evidence="5 6">
    <name type="scientific">Fusarium avenaceum</name>
    <dbReference type="NCBI Taxonomy" id="40199"/>
    <lineage>
        <taxon>Eukaryota</taxon>
        <taxon>Fungi</taxon>
        <taxon>Dikarya</taxon>
        <taxon>Ascomycota</taxon>
        <taxon>Pezizomycotina</taxon>
        <taxon>Sordariomycetes</taxon>
        <taxon>Hypocreomycetidae</taxon>
        <taxon>Hypocreales</taxon>
        <taxon>Nectriaceae</taxon>
        <taxon>Fusarium</taxon>
        <taxon>Fusarium tricinctum species complex</taxon>
    </lineage>
</organism>
<dbReference type="PANTHER" id="PTHR48081">
    <property type="entry name" value="AB HYDROLASE SUPERFAMILY PROTEIN C4A8.06C"/>
    <property type="match status" value="1"/>
</dbReference>
<feature type="transmembrane region" description="Helical" evidence="3">
    <location>
        <begin position="579"/>
        <end position="602"/>
    </location>
</feature>
<dbReference type="InterPro" id="IPR029058">
    <property type="entry name" value="AB_hydrolase_fold"/>
</dbReference>
<proteinExistence type="predicted"/>
<reference evidence="5" key="1">
    <citation type="submission" date="2021-04" db="EMBL/GenBank/DDBJ databases">
        <title>Draft genome of Fusarium avenaceum strain F156N33, isolated from an atmospheric sample in Virginia.</title>
        <authorList>
            <person name="Yang S."/>
            <person name="Vinatzer B.A."/>
            <person name="Coleman J."/>
        </authorList>
    </citation>
    <scope>NUCLEOTIDE SEQUENCE</scope>
    <source>
        <strain evidence="5">F156N33</strain>
    </source>
</reference>
<feature type="compositionally biased region" description="Basic and acidic residues" evidence="2">
    <location>
        <begin position="289"/>
        <end position="298"/>
    </location>
</feature>
<keyword evidence="3" id="KW-0472">Membrane</keyword>
<feature type="domain" description="Alpha/beta hydrolase fold-3" evidence="4">
    <location>
        <begin position="58"/>
        <end position="268"/>
    </location>
</feature>
<dbReference type="InterPro" id="IPR050300">
    <property type="entry name" value="GDXG_lipolytic_enzyme"/>
</dbReference>
<dbReference type="AlphaFoldDB" id="A0A9P7H096"/>
<evidence type="ECO:0000313" key="6">
    <source>
        <dbReference type="Proteomes" id="UP000782241"/>
    </source>
</evidence>
<feature type="transmembrane region" description="Helical" evidence="3">
    <location>
        <begin position="695"/>
        <end position="714"/>
    </location>
</feature>
<dbReference type="InterPro" id="IPR013094">
    <property type="entry name" value="AB_hydrolase_3"/>
</dbReference>
<feature type="transmembrane region" description="Helical" evidence="3">
    <location>
        <begin position="811"/>
        <end position="833"/>
    </location>
</feature>
<evidence type="ECO:0000313" key="5">
    <source>
        <dbReference type="EMBL" id="KAG5657618.1"/>
    </source>
</evidence>
<dbReference type="GO" id="GO:0016787">
    <property type="term" value="F:hydrolase activity"/>
    <property type="evidence" value="ECO:0007669"/>
    <property type="project" value="UniProtKB-KW"/>
</dbReference>
<keyword evidence="3" id="KW-0812">Transmembrane</keyword>
<gene>
    <name evidence="5" type="ORF">KAF25_007651</name>
</gene>
<dbReference type="SUPFAM" id="SSF53474">
    <property type="entry name" value="alpha/beta-Hydrolases"/>
    <property type="match status" value="1"/>
</dbReference>
<protein>
    <recommendedName>
        <fullName evidence="4">Alpha/beta hydrolase fold-3 domain-containing protein</fullName>
    </recommendedName>
</protein>
<feature type="region of interest" description="Disordered" evidence="2">
    <location>
        <begin position="263"/>
        <end position="298"/>
    </location>
</feature>
<keyword evidence="1" id="KW-0378">Hydrolase</keyword>
<dbReference type="EMBL" id="JAGPUO010000016">
    <property type="protein sequence ID" value="KAG5657618.1"/>
    <property type="molecule type" value="Genomic_DNA"/>
</dbReference>
<evidence type="ECO:0000256" key="3">
    <source>
        <dbReference type="SAM" id="Phobius"/>
    </source>
</evidence>
<comment type="caution">
    <text evidence="5">The sequence shown here is derived from an EMBL/GenBank/DDBJ whole genome shotgun (WGS) entry which is preliminary data.</text>
</comment>
<dbReference type="Proteomes" id="UP000782241">
    <property type="component" value="Unassembled WGS sequence"/>
</dbReference>
<feature type="non-terminal residue" evidence="5">
    <location>
        <position position="1009"/>
    </location>
</feature>
<dbReference type="PANTHER" id="PTHR48081:SF8">
    <property type="entry name" value="ALPHA_BETA HYDROLASE FOLD-3 DOMAIN-CONTAINING PROTEIN-RELATED"/>
    <property type="match status" value="1"/>
</dbReference>
<name>A0A9P7H096_9HYPO</name>
<feature type="transmembrane region" description="Helical" evidence="3">
    <location>
        <begin position="863"/>
        <end position="887"/>
    </location>
</feature>
<feature type="transmembrane region" description="Helical" evidence="3">
    <location>
        <begin position="907"/>
        <end position="929"/>
    </location>
</feature>
<accession>A0A9P7H096</accession>
<keyword evidence="3" id="KW-1133">Transmembrane helix</keyword>
<dbReference type="Pfam" id="PF07859">
    <property type="entry name" value="Abhydrolase_3"/>
    <property type="match status" value="1"/>
</dbReference>
<feature type="transmembrane region" description="Helical" evidence="3">
    <location>
        <begin position="721"/>
        <end position="739"/>
    </location>
</feature>
<evidence type="ECO:0000259" key="4">
    <source>
        <dbReference type="Pfam" id="PF07859"/>
    </source>
</evidence>
<dbReference type="Gene3D" id="3.40.50.1820">
    <property type="entry name" value="alpha/beta hydrolase"/>
    <property type="match status" value="1"/>
</dbReference>
<sequence length="1009" mass="111763">PTRQENTCLYGKLSDVVAPPQAHGCPPLLELRTDQTLERIFIPSSFPNNSSDTLPTLFTIHGGGFCIGSAQDDDAWNRTFADTHSILVVALNYSKAPAAPFPTGLEDLEVLYLAALNDESLPIDRENGGRVAICGFSAGGNLTLGLCQRLLRSEHQGLSLCRPGAAISIYGALDLSASPEYKITTRQYKEEASLGSPRTSTHDTLLSVAPLFDWSYLPPGQDLRDPLVSPGPYARPEGLPAHVFVIASELDMLANESRELANRLAHQRGSSRHVPDGDSKSGSGGPRCGRPESGRPGELELDDERFAWQETFPDGSVRWLLVPDVLHGFDSLPMRNRLGGEETLKDAELKTEAYCKLLGEWLFDTVFSSAQAPVIQCDLQKETNLFTMAKIERGFEILPEFPFEEEYFQHFRIPSHWQGWETAWLFRLSAIVNNPRVPARMIESGCALEHGDVNCTQACGDAAIMFGNAETLWNCLTLATVAMMTTGTNAPHKLNQESVKNVTAMFNIGPLSDFTRMFIFGKYVRCALQSCSDSRFGACPPELWDFEYKLVNMDNIKSLGHTMATNYCAVADPGIDYDIAGPGIIVAYLIQFTIVFFFALAFKITKTWVRNFTLASLLPFHGPVKSLEKATLWQKRVSRSSFGVAVGSTIVDLQEGQAVFLTIFSAVAIVTFCGSNSTGLGNISSLFSWLANNLALRGVVSAGMYPLLLLQLILHKSKNRWWYTLFLVVGNWILVLVIVQPQTIEDSLTEHIQETASLNGCGGRAGPRTYCQTFNKPINPPGGSTIANDAELFHLTRDIGRFFKYHSKSQAPIHVIIAFLLLDWMSMVIKMWWFETDTWLSRRGRAWVNQLPTTIRQFIIQKYFLLLLEACWVSMEVLAIVMAIIGIHEFMTFIDILTGGSYGEESAVWISKWGFGQLVAVCVWFPFILKFISLNIGKPEIFSSGGHIANLVEFADGALPGLRRRLGDFVQISYRKEEGGGSIDVSLETLLPDTQAGRSQDSMIEEVSN</sequence>
<evidence type="ECO:0000256" key="1">
    <source>
        <dbReference type="ARBA" id="ARBA00022801"/>
    </source>
</evidence>
<keyword evidence="6" id="KW-1185">Reference proteome</keyword>
<evidence type="ECO:0000256" key="2">
    <source>
        <dbReference type="SAM" id="MobiDB-lite"/>
    </source>
</evidence>
<feature type="transmembrane region" description="Helical" evidence="3">
    <location>
        <begin position="658"/>
        <end position="683"/>
    </location>
</feature>